<name>A0AAW1S844_9CHLO</name>
<accession>A0AAW1S844</accession>
<protein>
    <submittedName>
        <fullName evidence="1">Uncharacterized protein</fullName>
    </submittedName>
</protein>
<reference evidence="1 2" key="1">
    <citation type="journal article" date="2024" name="Nat. Commun.">
        <title>Phylogenomics reveals the evolutionary origins of lichenization in chlorophyte algae.</title>
        <authorList>
            <person name="Puginier C."/>
            <person name="Libourel C."/>
            <person name="Otte J."/>
            <person name="Skaloud P."/>
            <person name="Haon M."/>
            <person name="Grisel S."/>
            <person name="Petersen M."/>
            <person name="Berrin J.G."/>
            <person name="Delaux P.M."/>
            <person name="Dal Grande F."/>
            <person name="Keller J."/>
        </authorList>
    </citation>
    <scope>NUCLEOTIDE SEQUENCE [LARGE SCALE GENOMIC DNA]</scope>
    <source>
        <strain evidence="1 2">SAG 245.80</strain>
    </source>
</reference>
<dbReference type="Proteomes" id="UP001445335">
    <property type="component" value="Unassembled WGS sequence"/>
</dbReference>
<comment type="caution">
    <text evidence="1">The sequence shown here is derived from an EMBL/GenBank/DDBJ whole genome shotgun (WGS) entry which is preliminary data.</text>
</comment>
<evidence type="ECO:0000313" key="2">
    <source>
        <dbReference type="Proteomes" id="UP001445335"/>
    </source>
</evidence>
<dbReference type="EMBL" id="JALJOU010000008">
    <property type="protein sequence ID" value="KAK9842266.1"/>
    <property type="molecule type" value="Genomic_DNA"/>
</dbReference>
<sequence length="129" mass="13872">MEMPRTRTFLEVCKRYADLGLYELGASIAAATARTAAGNLASAHPSARAHSAVEMLWLCVCALQNLLMTPGCDTTGAWDLGSIPVQAVFGEWIPSCALLKQQWLQIKSATAMYARMRKKGVEGASVALL</sequence>
<evidence type="ECO:0000313" key="1">
    <source>
        <dbReference type="EMBL" id="KAK9842266.1"/>
    </source>
</evidence>
<keyword evidence="2" id="KW-1185">Reference proteome</keyword>
<organism evidence="1 2">
    <name type="scientific">Elliptochloris bilobata</name>
    <dbReference type="NCBI Taxonomy" id="381761"/>
    <lineage>
        <taxon>Eukaryota</taxon>
        <taxon>Viridiplantae</taxon>
        <taxon>Chlorophyta</taxon>
        <taxon>core chlorophytes</taxon>
        <taxon>Trebouxiophyceae</taxon>
        <taxon>Trebouxiophyceae incertae sedis</taxon>
        <taxon>Elliptochloris clade</taxon>
        <taxon>Elliptochloris</taxon>
    </lineage>
</organism>
<gene>
    <name evidence="1" type="ORF">WJX81_003547</name>
</gene>
<proteinExistence type="predicted"/>
<dbReference type="AlphaFoldDB" id="A0AAW1S844"/>